<proteinExistence type="predicted"/>
<dbReference type="EMBL" id="JAHHIF010000098">
    <property type="protein sequence ID" value="MBW4549429.1"/>
    <property type="molecule type" value="Genomic_DNA"/>
</dbReference>
<dbReference type="Gene3D" id="3.30.465.10">
    <property type="match status" value="1"/>
</dbReference>
<dbReference type="AlphaFoldDB" id="A0A951PUZ2"/>
<evidence type="ECO:0000313" key="2">
    <source>
        <dbReference type="EMBL" id="MBW4549429.1"/>
    </source>
</evidence>
<sequence>MRTQNLSQALAPYAFKGGYINLLDEQEQERVPLAFGPNYGRLLDLKRTYDPDDVFSSTIGHLVA</sequence>
<dbReference type="InterPro" id="IPR012951">
    <property type="entry name" value="BBE"/>
</dbReference>
<accession>A0A951PUZ2</accession>
<dbReference type="InterPro" id="IPR016169">
    <property type="entry name" value="FAD-bd_PCMH_sub2"/>
</dbReference>
<feature type="domain" description="Berberine/berberine-like" evidence="1">
    <location>
        <begin position="19"/>
        <end position="57"/>
    </location>
</feature>
<reference evidence="2" key="1">
    <citation type="submission" date="2021-05" db="EMBL/GenBank/DDBJ databases">
        <authorList>
            <person name="Pietrasiak N."/>
            <person name="Ward R."/>
            <person name="Stajich J.E."/>
            <person name="Kurbessoian T."/>
        </authorList>
    </citation>
    <scope>NUCLEOTIDE SEQUENCE</scope>
    <source>
        <strain evidence="2">CPER-KK1</strain>
    </source>
</reference>
<dbReference type="GO" id="GO:0050660">
    <property type="term" value="F:flavin adenine dinucleotide binding"/>
    <property type="evidence" value="ECO:0007669"/>
    <property type="project" value="InterPro"/>
</dbReference>
<name>A0A951PUZ2_9CYAN</name>
<gene>
    <name evidence="2" type="ORF">KME25_34260</name>
</gene>
<dbReference type="Proteomes" id="UP000753908">
    <property type="component" value="Unassembled WGS sequence"/>
</dbReference>
<evidence type="ECO:0000259" key="1">
    <source>
        <dbReference type="Pfam" id="PF08031"/>
    </source>
</evidence>
<organism evidence="2 3">
    <name type="scientific">Symplocastrum torsivum CPER-KK1</name>
    <dbReference type="NCBI Taxonomy" id="450513"/>
    <lineage>
        <taxon>Bacteria</taxon>
        <taxon>Bacillati</taxon>
        <taxon>Cyanobacteriota</taxon>
        <taxon>Cyanophyceae</taxon>
        <taxon>Oscillatoriophycideae</taxon>
        <taxon>Oscillatoriales</taxon>
        <taxon>Microcoleaceae</taxon>
        <taxon>Symplocastrum</taxon>
    </lineage>
</organism>
<dbReference type="GO" id="GO:0016491">
    <property type="term" value="F:oxidoreductase activity"/>
    <property type="evidence" value="ECO:0007669"/>
    <property type="project" value="InterPro"/>
</dbReference>
<dbReference type="Gene3D" id="3.40.462.20">
    <property type="match status" value="1"/>
</dbReference>
<comment type="caution">
    <text evidence="2">The sequence shown here is derived from an EMBL/GenBank/DDBJ whole genome shotgun (WGS) entry which is preliminary data.</text>
</comment>
<reference evidence="2" key="2">
    <citation type="journal article" date="2022" name="Microbiol. Resour. Announc.">
        <title>Metagenome Sequencing to Explore Phylogenomics of Terrestrial Cyanobacteria.</title>
        <authorList>
            <person name="Ward R.D."/>
            <person name="Stajich J.E."/>
            <person name="Johansen J.R."/>
            <person name="Huntemann M."/>
            <person name="Clum A."/>
            <person name="Foster B."/>
            <person name="Foster B."/>
            <person name="Roux S."/>
            <person name="Palaniappan K."/>
            <person name="Varghese N."/>
            <person name="Mukherjee S."/>
            <person name="Reddy T.B.K."/>
            <person name="Daum C."/>
            <person name="Copeland A."/>
            <person name="Chen I.A."/>
            <person name="Ivanova N.N."/>
            <person name="Kyrpides N.C."/>
            <person name="Shapiro N."/>
            <person name="Eloe-Fadrosh E.A."/>
            <person name="Pietrasiak N."/>
        </authorList>
    </citation>
    <scope>NUCLEOTIDE SEQUENCE</scope>
    <source>
        <strain evidence="2">CPER-KK1</strain>
    </source>
</reference>
<dbReference type="Pfam" id="PF08031">
    <property type="entry name" value="BBE"/>
    <property type="match status" value="1"/>
</dbReference>
<protein>
    <submittedName>
        <fullName evidence="2">BBE domain-containing protein</fullName>
    </submittedName>
</protein>
<evidence type="ECO:0000313" key="3">
    <source>
        <dbReference type="Proteomes" id="UP000753908"/>
    </source>
</evidence>